<evidence type="ECO:0000256" key="1">
    <source>
        <dbReference type="ARBA" id="ARBA00022741"/>
    </source>
</evidence>
<dbReference type="Pfam" id="PF00005">
    <property type="entry name" value="ABC_tran"/>
    <property type="match status" value="1"/>
</dbReference>
<dbReference type="EMBL" id="JAKOAV010000013">
    <property type="protein sequence ID" value="MDF9408397.1"/>
    <property type="molecule type" value="Genomic_DNA"/>
</dbReference>
<gene>
    <name evidence="4" type="ORF">L7E55_08505</name>
</gene>
<reference evidence="4" key="1">
    <citation type="submission" date="2022-02" db="EMBL/GenBank/DDBJ databases">
        <authorList>
            <person name="Leng L."/>
        </authorList>
    </citation>
    <scope>NUCLEOTIDE SEQUENCE</scope>
    <source>
        <strain evidence="4">JI</strain>
    </source>
</reference>
<dbReference type="PANTHER" id="PTHR43119:SF1">
    <property type="entry name" value="ABC TRANSPORTER DOMAIN-CONTAINING PROTEIN"/>
    <property type="match status" value="1"/>
</dbReference>
<keyword evidence="5" id="KW-1185">Reference proteome</keyword>
<dbReference type="PROSITE" id="PS00211">
    <property type="entry name" value="ABC_TRANSPORTER_1"/>
    <property type="match status" value="1"/>
</dbReference>
<accession>A0A9X4JW12</accession>
<dbReference type="InterPro" id="IPR003439">
    <property type="entry name" value="ABC_transporter-like_ATP-bd"/>
</dbReference>
<evidence type="ECO:0000313" key="5">
    <source>
        <dbReference type="Proteomes" id="UP001154312"/>
    </source>
</evidence>
<dbReference type="SMART" id="SM00382">
    <property type="entry name" value="AAA"/>
    <property type="match status" value="1"/>
</dbReference>
<dbReference type="GO" id="GO:0005524">
    <property type="term" value="F:ATP binding"/>
    <property type="evidence" value="ECO:0007669"/>
    <property type="project" value="UniProtKB-KW"/>
</dbReference>
<dbReference type="AlphaFoldDB" id="A0A9X4JW12"/>
<keyword evidence="2 4" id="KW-0067">ATP-binding</keyword>
<dbReference type="SUPFAM" id="SSF52540">
    <property type="entry name" value="P-loop containing nucleoside triphosphate hydrolases"/>
    <property type="match status" value="1"/>
</dbReference>
<feature type="domain" description="ABC transporter" evidence="3">
    <location>
        <begin position="3"/>
        <end position="217"/>
    </location>
</feature>
<comment type="caution">
    <text evidence="4">The sequence shown here is derived from an EMBL/GenBank/DDBJ whole genome shotgun (WGS) entry which is preliminary data.</text>
</comment>
<dbReference type="RefSeq" id="WP_277443719.1">
    <property type="nucleotide sequence ID" value="NZ_JAKOAV010000013.1"/>
</dbReference>
<evidence type="ECO:0000313" key="4">
    <source>
        <dbReference type="EMBL" id="MDF9408397.1"/>
    </source>
</evidence>
<sequence>MHFQFNDVTYTLGFGQSRQVTVSGSVASGNILVVQGYSGSGKSTLLRILARLQPCDSGDVFLEGQNWLQIPGTTWRADVHYLAQKPALFDGTVAGNLAKPFETKLLSKRGLNLDQARIYMKKLLLSDSLWEQDARTLSGGEAARLAFVRALLIGPKVMLLDEPAAALDEESRRALHLTLSQWLEGPSRAALLVTHNNDYEGLRHVSFLDIGKQQRGE</sequence>
<proteinExistence type="predicted"/>
<dbReference type="Gene3D" id="3.40.50.300">
    <property type="entry name" value="P-loop containing nucleotide triphosphate hydrolases"/>
    <property type="match status" value="1"/>
</dbReference>
<protein>
    <submittedName>
        <fullName evidence="4">ATP-binding cassette domain-containing protein</fullName>
    </submittedName>
</protein>
<evidence type="ECO:0000259" key="3">
    <source>
        <dbReference type="PROSITE" id="PS50893"/>
    </source>
</evidence>
<keyword evidence="1" id="KW-0547">Nucleotide-binding</keyword>
<dbReference type="InterPro" id="IPR027417">
    <property type="entry name" value="P-loop_NTPase"/>
</dbReference>
<dbReference type="GO" id="GO:0016887">
    <property type="term" value="F:ATP hydrolysis activity"/>
    <property type="evidence" value="ECO:0007669"/>
    <property type="project" value="InterPro"/>
</dbReference>
<organism evidence="4 5">
    <name type="scientific">Pelotomaculum isophthalicicum JI</name>
    <dbReference type="NCBI Taxonomy" id="947010"/>
    <lineage>
        <taxon>Bacteria</taxon>
        <taxon>Bacillati</taxon>
        <taxon>Bacillota</taxon>
        <taxon>Clostridia</taxon>
        <taxon>Eubacteriales</taxon>
        <taxon>Desulfotomaculaceae</taxon>
        <taxon>Pelotomaculum</taxon>
    </lineage>
</organism>
<name>A0A9X4JW12_9FIRM</name>
<evidence type="ECO:0000256" key="2">
    <source>
        <dbReference type="ARBA" id="ARBA00022840"/>
    </source>
</evidence>
<dbReference type="Proteomes" id="UP001154312">
    <property type="component" value="Unassembled WGS sequence"/>
</dbReference>
<dbReference type="PANTHER" id="PTHR43119">
    <property type="entry name" value="ABC TRANSPORT PROTEIN ATP-BINDING COMPONENT-RELATED"/>
    <property type="match status" value="1"/>
</dbReference>
<dbReference type="PROSITE" id="PS50893">
    <property type="entry name" value="ABC_TRANSPORTER_2"/>
    <property type="match status" value="1"/>
</dbReference>
<dbReference type="InterPro" id="IPR003593">
    <property type="entry name" value="AAA+_ATPase"/>
</dbReference>
<dbReference type="InterPro" id="IPR017871">
    <property type="entry name" value="ABC_transporter-like_CS"/>
</dbReference>